<accession>A0A6F8YHU2</accession>
<dbReference type="AlphaFoldDB" id="A0A6F8YHU2"/>
<name>A0A6F8YHU2_9ACTN</name>
<sequence length="201" mass="22893">MSREHRPDPFAERSDRAVHPPKAITPTPALTQDDLRGRRVIVGAPGLGWRYDLRADEKVVQGSRTYVPVIPEQDWYRAELEQVEVFAPLVPAERVWIEKLTVAREVGGPVDGKSRRLVSLDAPPEQPPILATESLRIAGRRLVQVIDGVERRDLRAVTEVYSSANGEICIRVATELEWYRWVWSGQYPKTLEVPARLLWLE</sequence>
<feature type="compositionally biased region" description="Basic and acidic residues" evidence="1">
    <location>
        <begin position="1"/>
        <end position="18"/>
    </location>
</feature>
<proteinExistence type="predicted"/>
<dbReference type="Proteomes" id="UP000503011">
    <property type="component" value="Chromosome"/>
</dbReference>
<evidence type="ECO:0000256" key="1">
    <source>
        <dbReference type="SAM" id="MobiDB-lite"/>
    </source>
</evidence>
<feature type="region of interest" description="Disordered" evidence="1">
    <location>
        <begin position="1"/>
        <end position="31"/>
    </location>
</feature>
<dbReference type="KEGG" id="psuu:Psuf_029690"/>
<protein>
    <submittedName>
        <fullName evidence="2">Uncharacterized protein</fullName>
    </submittedName>
</protein>
<dbReference type="EMBL" id="AP022871">
    <property type="protein sequence ID" value="BCB85656.1"/>
    <property type="molecule type" value="Genomic_DNA"/>
</dbReference>
<evidence type="ECO:0000313" key="2">
    <source>
        <dbReference type="EMBL" id="BCB85656.1"/>
    </source>
</evidence>
<dbReference type="RefSeq" id="WP_173157383.1">
    <property type="nucleotide sequence ID" value="NZ_AP022871.1"/>
</dbReference>
<reference evidence="2 3" key="2">
    <citation type="submission" date="2020-03" db="EMBL/GenBank/DDBJ databases">
        <authorList>
            <person name="Ichikawa N."/>
            <person name="Kimura A."/>
            <person name="Kitahashi Y."/>
            <person name="Uohara A."/>
        </authorList>
    </citation>
    <scope>NUCLEOTIDE SEQUENCE [LARGE SCALE GENOMIC DNA]</scope>
    <source>
        <strain evidence="2 3">NBRC 105367</strain>
    </source>
</reference>
<reference evidence="2 3" key="1">
    <citation type="submission" date="2020-03" db="EMBL/GenBank/DDBJ databases">
        <title>Whole genome shotgun sequence of Phytohabitans suffuscus NBRC 105367.</title>
        <authorList>
            <person name="Komaki H."/>
            <person name="Tamura T."/>
        </authorList>
    </citation>
    <scope>NUCLEOTIDE SEQUENCE [LARGE SCALE GENOMIC DNA]</scope>
    <source>
        <strain evidence="2 3">NBRC 105367</strain>
    </source>
</reference>
<organism evidence="2 3">
    <name type="scientific">Phytohabitans suffuscus</name>
    <dbReference type="NCBI Taxonomy" id="624315"/>
    <lineage>
        <taxon>Bacteria</taxon>
        <taxon>Bacillati</taxon>
        <taxon>Actinomycetota</taxon>
        <taxon>Actinomycetes</taxon>
        <taxon>Micromonosporales</taxon>
        <taxon>Micromonosporaceae</taxon>
    </lineage>
</organism>
<evidence type="ECO:0000313" key="3">
    <source>
        <dbReference type="Proteomes" id="UP000503011"/>
    </source>
</evidence>
<keyword evidence="3" id="KW-1185">Reference proteome</keyword>
<gene>
    <name evidence="2" type="ORF">Psuf_029690</name>
</gene>